<dbReference type="AlphaFoldDB" id="A0AAE0LKJ3"/>
<dbReference type="SUPFAM" id="SSF143875">
    <property type="entry name" value="ERH-like"/>
    <property type="match status" value="1"/>
</dbReference>
<comment type="caution">
    <text evidence="2">The sequence shown here is derived from an EMBL/GenBank/DDBJ whole genome shotgun (WGS) entry which is preliminary data.</text>
</comment>
<dbReference type="Pfam" id="PF01133">
    <property type="entry name" value="ER"/>
    <property type="match status" value="1"/>
</dbReference>
<keyword evidence="3" id="KW-1185">Reference proteome</keyword>
<proteinExistence type="inferred from homology"/>
<evidence type="ECO:0000313" key="3">
    <source>
        <dbReference type="Proteomes" id="UP001190700"/>
    </source>
</evidence>
<dbReference type="EMBL" id="LGRX02000432">
    <property type="protein sequence ID" value="KAK3288588.1"/>
    <property type="molecule type" value="Genomic_DNA"/>
</dbReference>
<evidence type="ECO:0000313" key="2">
    <source>
        <dbReference type="EMBL" id="KAK3288588.1"/>
    </source>
</evidence>
<dbReference type="Proteomes" id="UP001190700">
    <property type="component" value="Unassembled WGS sequence"/>
</dbReference>
<sequence length="136" mass="15900">MQYRNRMPNVIFINFGDWSLLRRITLTDLCSGTMAEGKHTIILLQPTANKTSRTFLDFETVPLAMDGVCQLFEKRLKDLNPTMRNITYDITDLYTYIDQLADMSALVYSPQVNAYLPYNKEWIKKRAFAHLKRQAQ</sequence>
<evidence type="ECO:0000256" key="1">
    <source>
        <dbReference type="ARBA" id="ARBA00007491"/>
    </source>
</evidence>
<accession>A0AAE0LKJ3</accession>
<evidence type="ECO:0008006" key="4">
    <source>
        <dbReference type="Google" id="ProtNLM"/>
    </source>
</evidence>
<reference evidence="2 3" key="1">
    <citation type="journal article" date="2015" name="Genome Biol. Evol.">
        <title>Comparative Genomics of a Bacterivorous Green Alga Reveals Evolutionary Causalities and Consequences of Phago-Mixotrophic Mode of Nutrition.</title>
        <authorList>
            <person name="Burns J.A."/>
            <person name="Paasch A."/>
            <person name="Narechania A."/>
            <person name="Kim E."/>
        </authorList>
    </citation>
    <scope>NUCLEOTIDE SEQUENCE [LARGE SCALE GENOMIC DNA]</scope>
    <source>
        <strain evidence="2 3">PLY_AMNH</strain>
    </source>
</reference>
<dbReference type="PANTHER" id="PTHR12373">
    <property type="entry name" value="ENHANCER OF RUDIMENTARY ERH"/>
    <property type="match status" value="1"/>
</dbReference>
<organism evidence="2 3">
    <name type="scientific">Cymbomonas tetramitiformis</name>
    <dbReference type="NCBI Taxonomy" id="36881"/>
    <lineage>
        <taxon>Eukaryota</taxon>
        <taxon>Viridiplantae</taxon>
        <taxon>Chlorophyta</taxon>
        <taxon>Pyramimonadophyceae</taxon>
        <taxon>Pyramimonadales</taxon>
        <taxon>Pyramimonadaceae</taxon>
        <taxon>Cymbomonas</taxon>
    </lineage>
</organism>
<comment type="similarity">
    <text evidence="1">Belongs to the E(R) family.</text>
</comment>
<dbReference type="InterPro" id="IPR035912">
    <property type="entry name" value="EHR_sf"/>
</dbReference>
<gene>
    <name evidence="2" type="ORF">CYMTET_3953</name>
</gene>
<protein>
    <recommendedName>
        <fullName evidence="4">Enhancer of rudimentary homolog</fullName>
    </recommendedName>
</protein>
<name>A0AAE0LKJ3_9CHLO</name>
<dbReference type="PANTHER" id="PTHR12373:SF0">
    <property type="entry name" value="ENHANCER OF RUDIMENTARY HOMOLOG"/>
    <property type="match status" value="1"/>
</dbReference>
<dbReference type="InterPro" id="IPR000781">
    <property type="entry name" value="ERH"/>
</dbReference>
<dbReference type="Gene3D" id="3.30.2260.10">
    <property type="entry name" value="Enhancer of rudimentary"/>
    <property type="match status" value="1"/>
</dbReference>